<organism evidence="1 2">
    <name type="scientific">Priapulus caudatus</name>
    <name type="common">Priapulid worm</name>
    <dbReference type="NCBI Taxonomy" id="37621"/>
    <lineage>
        <taxon>Eukaryota</taxon>
        <taxon>Metazoa</taxon>
        <taxon>Ecdysozoa</taxon>
        <taxon>Scalidophora</taxon>
        <taxon>Priapulida</taxon>
        <taxon>Priapulimorpha</taxon>
        <taxon>Priapulimorphida</taxon>
        <taxon>Priapulidae</taxon>
        <taxon>Priapulus</taxon>
    </lineage>
</organism>
<dbReference type="RefSeq" id="XP_014670803.1">
    <property type="nucleotide sequence ID" value="XM_014815317.1"/>
</dbReference>
<accession>A0ABM1EF32</accession>
<name>A0ABM1EF32_PRICU</name>
<dbReference type="Proteomes" id="UP000695022">
    <property type="component" value="Unplaced"/>
</dbReference>
<evidence type="ECO:0000313" key="2">
    <source>
        <dbReference type="RefSeq" id="XP_014670803.1"/>
    </source>
</evidence>
<evidence type="ECO:0000313" key="1">
    <source>
        <dbReference type="Proteomes" id="UP000695022"/>
    </source>
</evidence>
<proteinExistence type="predicted"/>
<sequence length="119" mass="13091">MPAVNCTIPGCDYKTLDLNAAIVAALLTAHRTIHTYGQAAKVEKVKRPTIAAAGTSEEWAYFKSRWSDYADATKITGKDKVAKLLECCNKLLRKDLTRAAGGSLTNKTEDEETRTRTWA</sequence>
<protein>
    <submittedName>
        <fullName evidence="2">Uncharacterized protein LOC106811615</fullName>
    </submittedName>
</protein>
<dbReference type="GeneID" id="106811615"/>
<keyword evidence="1" id="KW-1185">Reference proteome</keyword>
<gene>
    <name evidence="2" type="primary">LOC106811615</name>
</gene>
<reference evidence="2" key="1">
    <citation type="submission" date="2025-08" db="UniProtKB">
        <authorList>
            <consortium name="RefSeq"/>
        </authorList>
    </citation>
    <scope>IDENTIFICATION</scope>
</reference>